<dbReference type="Pfam" id="PF06429">
    <property type="entry name" value="Flg_bbr_C"/>
    <property type="match status" value="1"/>
</dbReference>
<dbReference type="GO" id="GO:0071978">
    <property type="term" value="P:bacterial-type flagellum-dependent swarming motility"/>
    <property type="evidence" value="ECO:0007669"/>
    <property type="project" value="TreeGrafter"/>
</dbReference>
<comment type="subcellular location">
    <subcellularLocation>
        <location evidence="1 6">Bacterial flagellum basal body</location>
    </subcellularLocation>
</comment>
<evidence type="ECO:0000256" key="1">
    <source>
        <dbReference type="ARBA" id="ARBA00004117"/>
    </source>
</evidence>
<reference evidence="9 10" key="1">
    <citation type="submission" date="2016-11" db="EMBL/GenBank/DDBJ databases">
        <authorList>
            <person name="Jaros S."/>
            <person name="Januszkiewicz K."/>
            <person name="Wedrychowicz H."/>
        </authorList>
    </citation>
    <scope>NUCLEOTIDE SEQUENCE [LARGE SCALE GENOMIC DNA]</scope>
    <source>
        <strain evidence="9 10">GAS242</strain>
    </source>
</reference>
<dbReference type="InterPro" id="IPR006299">
    <property type="entry name" value="FlgC"/>
</dbReference>
<dbReference type="AlphaFoldDB" id="A0A1M5UDT1"/>
<comment type="subunit">
    <text evidence="5 6">The basal body constitutes a major portion of the flagellar organelle and consists of four rings (L,P,S, and M) mounted on a central rod. The rod consists of about 26 subunits of FlgG in the distal portion, and FlgB, FlgC and FlgF are thought to build up the proximal portion of the rod with about 6 subunits each.</text>
</comment>
<dbReference type="InterPro" id="IPR010930">
    <property type="entry name" value="Flg_bb/hook_C_dom"/>
</dbReference>
<dbReference type="EMBL" id="LT670818">
    <property type="protein sequence ID" value="SHH61100.1"/>
    <property type="molecule type" value="Genomic_DNA"/>
</dbReference>
<feature type="domain" description="Flagellar basal-body/hook protein C-terminal" evidence="8">
    <location>
        <begin position="94"/>
        <end position="137"/>
    </location>
</feature>
<dbReference type="PANTHER" id="PTHR30435:SF2">
    <property type="entry name" value="FLAGELLAR BASAL-BODY ROD PROTEIN FLGC"/>
    <property type="match status" value="1"/>
</dbReference>
<accession>A0A1M5UDT1</accession>
<evidence type="ECO:0000313" key="10">
    <source>
        <dbReference type="Proteomes" id="UP000190675"/>
    </source>
</evidence>
<evidence type="ECO:0000259" key="8">
    <source>
        <dbReference type="Pfam" id="PF06429"/>
    </source>
</evidence>
<keyword evidence="4 6" id="KW-0975">Bacterial flagellum</keyword>
<evidence type="ECO:0000256" key="3">
    <source>
        <dbReference type="ARBA" id="ARBA00017941"/>
    </source>
</evidence>
<name>A0A1M5UDT1_9BRAD</name>
<gene>
    <name evidence="9" type="ORF">SAMN05444169_8340</name>
</gene>
<proteinExistence type="inferred from homology"/>
<evidence type="ECO:0000313" key="9">
    <source>
        <dbReference type="EMBL" id="SHH61100.1"/>
    </source>
</evidence>
<protein>
    <recommendedName>
        <fullName evidence="3 6">Flagellar basal-body rod protein FlgC</fullName>
    </recommendedName>
</protein>
<dbReference type="RefSeq" id="WP_079571710.1">
    <property type="nucleotide sequence ID" value="NZ_LT670818.1"/>
</dbReference>
<dbReference type="InterPro" id="IPR001444">
    <property type="entry name" value="Flag_bb_rod_N"/>
</dbReference>
<keyword evidence="9" id="KW-0282">Flagellum</keyword>
<comment type="similarity">
    <text evidence="2">Belongs to the flagella basal body rod proteins family.</text>
</comment>
<feature type="domain" description="Flagellar basal body rod protein N-terminal" evidence="7">
    <location>
        <begin position="14"/>
        <end position="39"/>
    </location>
</feature>
<sequence>MANDMNDFARSMGIATSGLRAQAGRMRVISENIANADSTAQSAGGDPYRRKVPTFSSALDRTLDANTVTLGKIRPDPSAFRVKHDPGNPAADAAGNVKFPNVNPLIEMTDMRDAQRSYEANLNIISATRRMIQRTLDILKA</sequence>
<organism evidence="9 10">
    <name type="scientific">Bradyrhizobium erythrophlei</name>
    <dbReference type="NCBI Taxonomy" id="1437360"/>
    <lineage>
        <taxon>Bacteria</taxon>
        <taxon>Pseudomonadati</taxon>
        <taxon>Pseudomonadota</taxon>
        <taxon>Alphaproteobacteria</taxon>
        <taxon>Hyphomicrobiales</taxon>
        <taxon>Nitrobacteraceae</taxon>
        <taxon>Bradyrhizobium</taxon>
    </lineage>
</organism>
<dbReference type="PANTHER" id="PTHR30435">
    <property type="entry name" value="FLAGELLAR PROTEIN"/>
    <property type="match status" value="1"/>
</dbReference>
<dbReference type="GO" id="GO:0030694">
    <property type="term" value="C:bacterial-type flagellum basal body, rod"/>
    <property type="evidence" value="ECO:0007669"/>
    <property type="project" value="UniProtKB-UniRule"/>
</dbReference>
<evidence type="ECO:0000256" key="5">
    <source>
        <dbReference type="ARBA" id="ARBA00025933"/>
    </source>
</evidence>
<evidence type="ECO:0000256" key="4">
    <source>
        <dbReference type="ARBA" id="ARBA00023143"/>
    </source>
</evidence>
<dbReference type="Pfam" id="PF00460">
    <property type="entry name" value="Flg_bb_rod"/>
    <property type="match status" value="1"/>
</dbReference>
<keyword evidence="9" id="KW-0969">Cilium</keyword>
<dbReference type="NCBIfam" id="TIGR01395">
    <property type="entry name" value="FlgC"/>
    <property type="match status" value="1"/>
</dbReference>
<dbReference type="Proteomes" id="UP000190675">
    <property type="component" value="Chromosome I"/>
</dbReference>
<evidence type="ECO:0000256" key="2">
    <source>
        <dbReference type="ARBA" id="ARBA00009677"/>
    </source>
</evidence>
<evidence type="ECO:0000256" key="6">
    <source>
        <dbReference type="RuleBase" id="RU362062"/>
    </source>
</evidence>
<keyword evidence="9" id="KW-0966">Cell projection</keyword>
<evidence type="ECO:0000259" key="7">
    <source>
        <dbReference type="Pfam" id="PF00460"/>
    </source>
</evidence>
<dbReference type="OrthoDB" id="9813951at2"/>